<keyword evidence="2" id="KW-0336">GPI-anchor</keyword>
<evidence type="ECO:0000313" key="14">
    <source>
        <dbReference type="EnsemblMetazoa" id="AMIN006163-PA"/>
    </source>
</evidence>
<dbReference type="GO" id="GO:0030431">
    <property type="term" value="P:sleep"/>
    <property type="evidence" value="ECO:0007669"/>
    <property type="project" value="InterPro"/>
</dbReference>
<dbReference type="Proteomes" id="UP000075920">
    <property type="component" value="Unassembled WGS sequence"/>
</dbReference>
<keyword evidence="4" id="KW-0732">Signal</keyword>
<dbReference type="GO" id="GO:0098552">
    <property type="term" value="C:side of membrane"/>
    <property type="evidence" value="ECO:0007669"/>
    <property type="project" value="UniProtKB-KW"/>
</dbReference>
<dbReference type="GO" id="GO:0032222">
    <property type="term" value="P:regulation of synaptic transmission, cholinergic"/>
    <property type="evidence" value="ECO:0007669"/>
    <property type="project" value="InterPro"/>
</dbReference>
<proteinExistence type="predicted"/>
<dbReference type="Gene3D" id="1.20.920.10">
    <property type="entry name" value="Bromodomain-like"/>
    <property type="match status" value="1"/>
</dbReference>
<name>A0A182W741_9DIPT</name>
<sequence length="606" mass="67088">MNPTSGTSKTTLKMSSSVVNSDPCNTLSSVLEAETVVNEPLPSCSEPKCSSAQDKLLEQYSEMVKTALDGCKKAETLATFHQKRPCFKKIDSLCARLKQDLLKTDNVMSNINSQGLAWAVKDFIFVFTRIMNAWIIIKGYVPSKPEGLSMIQRELCPNFLDAFGRWHEVTYVLIQSLIKSFINLNKLAKQQRTGGNIFSKSEEPLSSPGDGASVGSASRDLFGDIRETEALNLNPGAYIRAGIYPNVTCPPPGFEEKPQPTAASVPTPKRVQPTEPIDVIDSPASKYSTSTTSNASTSSRFPGSSTSDLQNMGDLLRKTSTECINWVIEEVRSLEEGHYFYTANFAKNYFPDFDLIGSDMIDLRTVYKKHAAGQYKMVIELLDDLQQIVDTCKRYVEILTQFDLFDPNGPLPENCTGNQCKERGNFPKIKNFIAKMEYLLGNIRKGSTMAGLVCFKHLHQTITMMSSLQSMLLVSLLVIAVLIHTGDAIRCFECNSAEDSTCSHDDPPDTMSVDCNDHKDGNKYTFCRKIVQIIEFPVNNLPPDNRVIRGCGWDESSYKGKCYQRSGFGGRQEVCACYDDNCNGASSLSVTFGVLLFGAVAFLIRA</sequence>
<evidence type="ECO:0000256" key="1">
    <source>
        <dbReference type="ARBA" id="ARBA00004589"/>
    </source>
</evidence>
<dbReference type="InterPro" id="IPR050975">
    <property type="entry name" value="Sleep_regulator"/>
</dbReference>
<feature type="compositionally biased region" description="Low complexity" evidence="11">
    <location>
        <begin position="285"/>
        <end position="307"/>
    </location>
</feature>
<keyword evidence="5 12" id="KW-1133">Transmembrane helix</keyword>
<evidence type="ECO:0000259" key="13">
    <source>
        <dbReference type="PROSITE" id="PS50014"/>
    </source>
</evidence>
<dbReference type="EnsemblMetazoa" id="AMIN006163-RA">
    <property type="protein sequence ID" value="AMIN006163-PA"/>
    <property type="gene ID" value="AMIN006163"/>
</dbReference>
<evidence type="ECO:0000256" key="2">
    <source>
        <dbReference type="ARBA" id="ARBA00022622"/>
    </source>
</evidence>
<evidence type="ECO:0000256" key="9">
    <source>
        <dbReference type="ARBA" id="ARBA00023288"/>
    </source>
</evidence>
<reference evidence="14" key="2">
    <citation type="submission" date="2020-05" db="UniProtKB">
        <authorList>
            <consortium name="EnsemblMetazoa"/>
        </authorList>
    </citation>
    <scope>IDENTIFICATION</scope>
    <source>
        <strain evidence="14">MINIMUS1</strain>
    </source>
</reference>
<dbReference type="Pfam" id="PF00439">
    <property type="entry name" value="Bromodomain"/>
    <property type="match status" value="1"/>
</dbReference>
<organism evidence="14 15">
    <name type="scientific">Anopheles minimus</name>
    <dbReference type="NCBI Taxonomy" id="112268"/>
    <lineage>
        <taxon>Eukaryota</taxon>
        <taxon>Metazoa</taxon>
        <taxon>Ecdysozoa</taxon>
        <taxon>Arthropoda</taxon>
        <taxon>Hexapoda</taxon>
        <taxon>Insecta</taxon>
        <taxon>Pterygota</taxon>
        <taxon>Neoptera</taxon>
        <taxon>Endopterygota</taxon>
        <taxon>Diptera</taxon>
        <taxon>Nematocera</taxon>
        <taxon>Culicoidea</taxon>
        <taxon>Culicidae</taxon>
        <taxon>Anophelinae</taxon>
        <taxon>Anopheles</taxon>
    </lineage>
</organism>
<dbReference type="PROSITE" id="PS50014">
    <property type="entry name" value="BROMODOMAIN_2"/>
    <property type="match status" value="1"/>
</dbReference>
<dbReference type="AlphaFoldDB" id="A0A182W741"/>
<feature type="domain" description="Bromo" evidence="13">
    <location>
        <begin position="332"/>
        <end position="395"/>
    </location>
</feature>
<dbReference type="InterPro" id="IPR031424">
    <property type="entry name" value="QVR-like"/>
</dbReference>
<evidence type="ECO:0000256" key="5">
    <source>
        <dbReference type="ARBA" id="ARBA00022989"/>
    </source>
</evidence>
<evidence type="ECO:0000256" key="10">
    <source>
        <dbReference type="PROSITE-ProRule" id="PRU00035"/>
    </source>
</evidence>
<comment type="subcellular location">
    <subcellularLocation>
        <location evidence="1">Membrane</location>
        <topology evidence="1">Lipid-anchor</topology>
        <topology evidence="1">GPI-anchor</topology>
    </subcellularLocation>
</comment>
<reference evidence="15" key="1">
    <citation type="submission" date="2013-03" db="EMBL/GenBank/DDBJ databases">
        <title>The Genome Sequence of Anopheles minimus MINIMUS1.</title>
        <authorList>
            <consortium name="The Broad Institute Genomics Platform"/>
            <person name="Neafsey D.E."/>
            <person name="Walton C."/>
            <person name="Walker B."/>
            <person name="Young S.K."/>
            <person name="Zeng Q."/>
            <person name="Gargeya S."/>
            <person name="Fitzgerald M."/>
            <person name="Haas B."/>
            <person name="Abouelleil A."/>
            <person name="Allen A.W."/>
            <person name="Alvarado L."/>
            <person name="Arachchi H.M."/>
            <person name="Berlin A.M."/>
            <person name="Chapman S.B."/>
            <person name="Gainer-Dewar J."/>
            <person name="Goldberg J."/>
            <person name="Griggs A."/>
            <person name="Gujja S."/>
            <person name="Hansen M."/>
            <person name="Howarth C."/>
            <person name="Imamovic A."/>
            <person name="Ireland A."/>
            <person name="Larimer J."/>
            <person name="McCowan C."/>
            <person name="Murphy C."/>
            <person name="Pearson M."/>
            <person name="Poon T.W."/>
            <person name="Priest M."/>
            <person name="Roberts A."/>
            <person name="Saif S."/>
            <person name="Shea T."/>
            <person name="Sisk P."/>
            <person name="Sykes S."/>
            <person name="Wortman J."/>
            <person name="Nusbaum C."/>
            <person name="Birren B."/>
        </authorList>
    </citation>
    <scope>NUCLEOTIDE SEQUENCE [LARGE SCALE GENOMIC DNA]</scope>
    <source>
        <strain evidence="15">MINIMUS1</strain>
    </source>
</reference>
<feature type="region of interest" description="Disordered" evidence="11">
    <location>
        <begin position="1"/>
        <end position="22"/>
    </location>
</feature>
<evidence type="ECO:0000256" key="11">
    <source>
        <dbReference type="SAM" id="MobiDB-lite"/>
    </source>
</evidence>
<evidence type="ECO:0000256" key="8">
    <source>
        <dbReference type="ARBA" id="ARBA00023180"/>
    </source>
</evidence>
<keyword evidence="9" id="KW-0449">Lipoprotein</keyword>
<keyword evidence="15" id="KW-1185">Reference proteome</keyword>
<evidence type="ECO:0000256" key="3">
    <source>
        <dbReference type="ARBA" id="ARBA00022692"/>
    </source>
</evidence>
<keyword evidence="6 10" id="KW-0103">Bromodomain</keyword>
<dbReference type="InterPro" id="IPR001487">
    <property type="entry name" value="Bromodomain"/>
</dbReference>
<feature type="region of interest" description="Disordered" evidence="11">
    <location>
        <begin position="197"/>
        <end position="218"/>
    </location>
</feature>
<evidence type="ECO:0000256" key="4">
    <source>
        <dbReference type="ARBA" id="ARBA00022729"/>
    </source>
</evidence>
<evidence type="ECO:0000256" key="6">
    <source>
        <dbReference type="ARBA" id="ARBA00023117"/>
    </source>
</evidence>
<keyword evidence="8" id="KW-0325">Glycoprotein</keyword>
<dbReference type="Pfam" id="PF17064">
    <property type="entry name" value="QVR"/>
    <property type="match status" value="1"/>
</dbReference>
<dbReference type="InterPro" id="IPR036427">
    <property type="entry name" value="Bromodomain-like_sf"/>
</dbReference>
<keyword evidence="3 12" id="KW-0812">Transmembrane</keyword>
<protein>
    <recommendedName>
        <fullName evidence="13">Bromo domain-containing protein</fullName>
    </recommendedName>
</protein>
<accession>A0A182W741</accession>
<feature type="transmembrane region" description="Helical" evidence="12">
    <location>
        <begin position="585"/>
        <end position="604"/>
    </location>
</feature>
<keyword evidence="7 12" id="KW-0472">Membrane</keyword>
<feature type="region of interest" description="Disordered" evidence="11">
    <location>
        <begin position="250"/>
        <end position="309"/>
    </location>
</feature>
<dbReference type="VEuPathDB" id="VectorBase:AMIN006163"/>
<dbReference type="PANTHER" id="PTHR33562">
    <property type="entry name" value="ATILLA, ISOFORM B-RELATED-RELATED"/>
    <property type="match status" value="1"/>
</dbReference>
<dbReference type="PANTHER" id="PTHR33562:SF14">
    <property type="entry name" value="PROTEIN QUIVER"/>
    <property type="match status" value="1"/>
</dbReference>
<evidence type="ECO:0000313" key="15">
    <source>
        <dbReference type="Proteomes" id="UP000075920"/>
    </source>
</evidence>
<dbReference type="SUPFAM" id="SSF47370">
    <property type="entry name" value="Bromodomain"/>
    <property type="match status" value="1"/>
</dbReference>
<evidence type="ECO:0000256" key="12">
    <source>
        <dbReference type="SAM" id="Phobius"/>
    </source>
</evidence>
<evidence type="ECO:0000256" key="7">
    <source>
        <dbReference type="ARBA" id="ARBA00023136"/>
    </source>
</evidence>